<evidence type="ECO:0000256" key="4">
    <source>
        <dbReference type="ARBA" id="ARBA00023136"/>
    </source>
</evidence>
<protein>
    <recommendedName>
        <fullName evidence="7">GDNF/GAS1 domain-containing protein</fullName>
    </recommendedName>
</protein>
<dbReference type="EMBL" id="BEZZ01000507">
    <property type="protein sequence ID" value="GCC33318.1"/>
    <property type="molecule type" value="Genomic_DNA"/>
</dbReference>
<evidence type="ECO:0000256" key="1">
    <source>
        <dbReference type="ARBA" id="ARBA00004236"/>
    </source>
</evidence>
<dbReference type="OrthoDB" id="5950623at2759"/>
<evidence type="ECO:0000313" key="8">
    <source>
        <dbReference type="EMBL" id="GCC33318.1"/>
    </source>
</evidence>
<dbReference type="PANTHER" id="PTHR16840">
    <property type="entry name" value="GROWTH ARREST-SPECIFIC PROTEIN 1"/>
    <property type="match status" value="1"/>
</dbReference>
<dbReference type="PROSITE" id="PS51257">
    <property type="entry name" value="PROKAR_LIPOPROTEIN"/>
    <property type="match status" value="1"/>
</dbReference>
<name>A0A401SSF3_CHIPU</name>
<feature type="domain" description="GDNF/GAS1" evidence="7">
    <location>
        <begin position="28"/>
        <end position="104"/>
    </location>
</feature>
<keyword evidence="5" id="KW-0325">Glycoprotein</keyword>
<dbReference type="STRING" id="137246.A0A401SSF3"/>
<dbReference type="OMA" id="GMLLNRC"/>
<keyword evidence="9" id="KW-1185">Reference proteome</keyword>
<comment type="subcellular location">
    <subcellularLocation>
        <location evidence="1">Cell membrane</location>
    </subcellularLocation>
</comment>
<organism evidence="8 9">
    <name type="scientific">Chiloscyllium punctatum</name>
    <name type="common">Brownbanded bambooshark</name>
    <name type="synonym">Hemiscyllium punctatum</name>
    <dbReference type="NCBI Taxonomy" id="137246"/>
    <lineage>
        <taxon>Eukaryota</taxon>
        <taxon>Metazoa</taxon>
        <taxon>Chordata</taxon>
        <taxon>Craniata</taxon>
        <taxon>Vertebrata</taxon>
        <taxon>Chondrichthyes</taxon>
        <taxon>Elasmobranchii</taxon>
        <taxon>Galeomorphii</taxon>
        <taxon>Galeoidea</taxon>
        <taxon>Orectolobiformes</taxon>
        <taxon>Hemiscylliidae</taxon>
        <taxon>Chiloscyllium</taxon>
    </lineage>
</organism>
<dbReference type="InterPro" id="IPR016017">
    <property type="entry name" value="GDNF/GAS1"/>
</dbReference>
<dbReference type="PANTHER" id="PTHR16840:SF8">
    <property type="entry name" value="GROWTH ARREST-SPECIFIC PROTEIN 1-LIKE"/>
    <property type="match status" value="1"/>
</dbReference>
<comment type="caution">
    <text evidence="8">The sequence shown here is derived from an EMBL/GenBank/DDBJ whole genome shotgun (WGS) entry which is preliminary data.</text>
</comment>
<evidence type="ECO:0000256" key="2">
    <source>
        <dbReference type="ARBA" id="ARBA00022475"/>
    </source>
</evidence>
<feature type="signal peptide" evidence="6">
    <location>
        <begin position="1"/>
        <end position="23"/>
    </location>
</feature>
<dbReference type="SMART" id="SM00907">
    <property type="entry name" value="GDNF"/>
    <property type="match status" value="2"/>
</dbReference>
<dbReference type="AlphaFoldDB" id="A0A401SSF3"/>
<keyword evidence="2" id="KW-1003">Cell membrane</keyword>
<reference evidence="8 9" key="1">
    <citation type="journal article" date="2018" name="Nat. Ecol. Evol.">
        <title>Shark genomes provide insights into elasmobranch evolution and the origin of vertebrates.</title>
        <authorList>
            <person name="Hara Y"/>
            <person name="Yamaguchi K"/>
            <person name="Onimaru K"/>
            <person name="Kadota M"/>
            <person name="Koyanagi M"/>
            <person name="Keeley SD"/>
            <person name="Tatsumi K"/>
            <person name="Tanaka K"/>
            <person name="Motone F"/>
            <person name="Kageyama Y"/>
            <person name="Nozu R"/>
            <person name="Adachi N"/>
            <person name="Nishimura O"/>
            <person name="Nakagawa R"/>
            <person name="Tanegashima C"/>
            <person name="Kiyatake I"/>
            <person name="Matsumoto R"/>
            <person name="Murakumo K"/>
            <person name="Nishida K"/>
            <person name="Terakita A"/>
            <person name="Kuratani S"/>
            <person name="Sato K"/>
            <person name="Hyodo S Kuraku.S."/>
        </authorList>
    </citation>
    <scope>NUCLEOTIDE SEQUENCE [LARGE SCALE GENOMIC DNA]</scope>
</reference>
<feature type="chain" id="PRO_5019435804" description="GDNF/GAS1 domain-containing protein" evidence="6">
    <location>
        <begin position="24"/>
        <end position="264"/>
    </location>
</feature>
<dbReference type="InterPro" id="IPR039596">
    <property type="entry name" value="GAS1"/>
</dbReference>
<keyword evidence="3 6" id="KW-0732">Signal</keyword>
<evidence type="ECO:0000256" key="6">
    <source>
        <dbReference type="SAM" id="SignalP"/>
    </source>
</evidence>
<evidence type="ECO:0000259" key="7">
    <source>
        <dbReference type="SMART" id="SM00907"/>
    </source>
</evidence>
<gene>
    <name evidence="8" type="ORF">chiPu_0011787</name>
</gene>
<dbReference type="GO" id="GO:0051726">
    <property type="term" value="P:regulation of cell cycle"/>
    <property type="evidence" value="ECO:0007669"/>
    <property type="project" value="InterPro"/>
</dbReference>
<dbReference type="Proteomes" id="UP000287033">
    <property type="component" value="Unassembled WGS sequence"/>
</dbReference>
<feature type="domain" description="GDNF/GAS1" evidence="7">
    <location>
        <begin position="121"/>
        <end position="198"/>
    </location>
</feature>
<dbReference type="Pfam" id="PF02351">
    <property type="entry name" value="GDNF"/>
    <property type="match status" value="1"/>
</dbReference>
<keyword evidence="4" id="KW-0472">Membrane</keyword>
<evidence type="ECO:0000256" key="5">
    <source>
        <dbReference type="ARBA" id="ARBA00023180"/>
    </source>
</evidence>
<sequence length="264" mass="29513">MLQAARVSWYSLAILACLSSVSGAESVCWQAVLRCQEEKECKWAYSQYSAACEPFLKGLRRQCPSHCIGALVKLNQTQNGPDLENCDCDQDVQCRRAKRAIEPCMPRRYRGQSPDAADLGCTAARQRCEKESVCHGAMKEYLSNCGQLFNGKRCTAVCKSTIQHLLSIPSGILLNTCVCDGVERPFCEVVKENMEKFCSIEGPSLFTATPDSEENYEYDDYEMNKTDLRAETTDGENSPLNDSSGLETHTWCALLLLLLNLWFP</sequence>
<evidence type="ECO:0000313" key="9">
    <source>
        <dbReference type="Proteomes" id="UP000287033"/>
    </source>
</evidence>
<dbReference type="GO" id="GO:0005886">
    <property type="term" value="C:plasma membrane"/>
    <property type="evidence" value="ECO:0007669"/>
    <property type="project" value="UniProtKB-SubCell"/>
</dbReference>
<accession>A0A401SSF3</accession>
<proteinExistence type="predicted"/>
<evidence type="ECO:0000256" key="3">
    <source>
        <dbReference type="ARBA" id="ARBA00022729"/>
    </source>
</evidence>